<dbReference type="InterPro" id="IPR037171">
    <property type="entry name" value="NagB/RpiA_transferase-like"/>
</dbReference>
<dbReference type="SUPFAM" id="SSF100950">
    <property type="entry name" value="NagB/RpiA/CoA transferase-like"/>
    <property type="match status" value="1"/>
</dbReference>
<evidence type="ECO:0000259" key="1">
    <source>
        <dbReference type="Pfam" id="PF13336"/>
    </source>
</evidence>
<accession>A0A3N0VL78</accession>
<dbReference type="Gene3D" id="3.30.750.70">
    <property type="entry name" value="4-hydroxybutyrate coenzyme like domains"/>
    <property type="match status" value="1"/>
</dbReference>
<dbReference type="GO" id="GO:0016787">
    <property type="term" value="F:hydrolase activity"/>
    <property type="evidence" value="ECO:0007669"/>
    <property type="project" value="UniProtKB-KW"/>
</dbReference>
<dbReference type="Proteomes" id="UP000282106">
    <property type="component" value="Unassembled WGS sequence"/>
</dbReference>
<sequence length="726" mass="79589">MTLAAATPVVLDSVEAAVDALIARVGKDLRIGLPLGLGKPIELVNALYARAKADPTLSLTILTALSLEKPVPGSELEARFLQPFIDRVFGDCPDLAYMLDLRANRLPANVQIKEFFFKPGSNLGNAHAQQHYISTNYSFAARDVFNQGCNVAAQIVCKRETAEGSRYSLSCNPDTGPELIGLLRESGRPHAVIGLVNQNLPFMAHDAEVGPELFHFLVDHPRYSTTLFSTPKMAVTTPDYAIGLYAASLVRDGGTLQIGIGALGDAIVHVLQARHASNALFREAARSLGASEEYGALIERCGGLAPFEQGLYGATEMFVDGFWQLLKSGILKRKVYDHWALQQLVNDGRCRPERLEPELLDQLVTLGVARLDAREFGLLRKHGVFSDALRWQDGELLLPDGSRVAADLGDAGVRRRLAQQGLGSALREGVLLHGGFFLGPRDFYQGLHEMSEAQRREICMTGVNKVNQLDLDPRLYRLQRQHARFINTGLMATLSGAVVSDGLANGQVISGVGGQYNFVAMAHQLDSPSVGGRSILLVRAVRDKEGKTSEPSSNVVFNYGHCTIPRHLRDILITEYGIADLRSKTDSEVAKATLNLADSRFQPALLAEAQRAGKIEAGYRIPERFRSNTPAALEQKLDRFRRQGLFPAFPFGTDLTEEEIRLGKALKAVKKAASASPKWLLALQALRPQAVPAELRPYLERMQLSNPRSVQDKVVRMLLLQALRRG</sequence>
<evidence type="ECO:0000313" key="3">
    <source>
        <dbReference type="Proteomes" id="UP000282106"/>
    </source>
</evidence>
<dbReference type="Gene3D" id="3.40.1080.20">
    <property type="entry name" value="Acetyl-CoA hydrolase/transferase C-terminal domain"/>
    <property type="match status" value="1"/>
</dbReference>
<organism evidence="2 3">
    <name type="scientific">Stagnimonas aquatica</name>
    <dbReference type="NCBI Taxonomy" id="2689987"/>
    <lineage>
        <taxon>Bacteria</taxon>
        <taxon>Pseudomonadati</taxon>
        <taxon>Pseudomonadota</taxon>
        <taxon>Gammaproteobacteria</taxon>
        <taxon>Nevskiales</taxon>
        <taxon>Nevskiaceae</taxon>
        <taxon>Stagnimonas</taxon>
    </lineage>
</organism>
<protein>
    <submittedName>
        <fullName evidence="2">Acetyl-CoA hydrolase</fullName>
    </submittedName>
</protein>
<dbReference type="GO" id="GO:0008775">
    <property type="term" value="F:acetate CoA-transferase activity"/>
    <property type="evidence" value="ECO:0007669"/>
    <property type="project" value="InterPro"/>
</dbReference>
<dbReference type="GO" id="GO:0006083">
    <property type="term" value="P:acetate metabolic process"/>
    <property type="evidence" value="ECO:0007669"/>
    <property type="project" value="InterPro"/>
</dbReference>
<dbReference type="PANTHER" id="PTHR21432">
    <property type="entry name" value="ACETYL-COA HYDROLASE-RELATED"/>
    <property type="match status" value="1"/>
</dbReference>
<reference evidence="2 3" key="1">
    <citation type="submission" date="2018-10" db="EMBL/GenBank/DDBJ databases">
        <authorList>
            <person name="Chen W.-M."/>
        </authorList>
    </citation>
    <scope>NUCLEOTIDE SEQUENCE [LARGE SCALE GENOMIC DNA]</scope>
    <source>
        <strain evidence="2 3">THS-13</strain>
    </source>
</reference>
<evidence type="ECO:0000313" key="2">
    <source>
        <dbReference type="EMBL" id="ROH93513.1"/>
    </source>
</evidence>
<dbReference type="Gene3D" id="3.40.1080.10">
    <property type="entry name" value="Glutaconate Coenzyme A-transferase"/>
    <property type="match status" value="1"/>
</dbReference>
<gene>
    <name evidence="2" type="ORF">ED208_03060</name>
</gene>
<dbReference type="InterPro" id="IPR026888">
    <property type="entry name" value="AcetylCoA_hyd_C"/>
</dbReference>
<keyword evidence="3" id="KW-1185">Reference proteome</keyword>
<dbReference type="EMBL" id="RJVO01000001">
    <property type="protein sequence ID" value="ROH93513.1"/>
    <property type="molecule type" value="Genomic_DNA"/>
</dbReference>
<dbReference type="Pfam" id="PF13336">
    <property type="entry name" value="AcetylCoA_hyd_C"/>
    <property type="match status" value="1"/>
</dbReference>
<dbReference type="AlphaFoldDB" id="A0A3N0VL78"/>
<dbReference type="RefSeq" id="WP_123210368.1">
    <property type="nucleotide sequence ID" value="NZ_RJVO01000001.1"/>
</dbReference>
<dbReference type="InterPro" id="IPR038460">
    <property type="entry name" value="AcetylCoA_hyd_C_sf"/>
</dbReference>
<dbReference type="PANTHER" id="PTHR21432:SF20">
    <property type="entry name" value="ACETYL-COA HYDROLASE"/>
    <property type="match status" value="1"/>
</dbReference>
<keyword evidence="2" id="KW-0378">Hydrolase</keyword>
<dbReference type="InterPro" id="IPR046433">
    <property type="entry name" value="ActCoA_hydro"/>
</dbReference>
<comment type="caution">
    <text evidence="2">The sequence shown here is derived from an EMBL/GenBank/DDBJ whole genome shotgun (WGS) entry which is preliminary data.</text>
</comment>
<dbReference type="InParanoid" id="A0A3N0VL78"/>
<feature type="domain" description="Acetyl-CoA hydrolase/transferase C-terminal" evidence="1">
    <location>
        <begin position="439"/>
        <end position="609"/>
    </location>
</feature>
<proteinExistence type="predicted"/>
<name>A0A3N0VL78_9GAMM</name>